<accession>A0A843ULP1</accession>
<dbReference type="OrthoDB" id="1920951at2759"/>
<keyword evidence="2" id="KW-0812">Transmembrane</keyword>
<feature type="compositionally biased region" description="Basic and acidic residues" evidence="1">
    <location>
        <begin position="374"/>
        <end position="390"/>
    </location>
</feature>
<reference evidence="3" key="1">
    <citation type="submission" date="2017-07" db="EMBL/GenBank/DDBJ databases">
        <title>Taro Niue Genome Assembly and Annotation.</title>
        <authorList>
            <person name="Atibalentja N."/>
            <person name="Keating K."/>
            <person name="Fields C.J."/>
        </authorList>
    </citation>
    <scope>NUCLEOTIDE SEQUENCE</scope>
    <source>
        <strain evidence="3">Niue_2</strain>
        <tissue evidence="3">Leaf</tissue>
    </source>
</reference>
<evidence type="ECO:0000256" key="1">
    <source>
        <dbReference type="SAM" id="MobiDB-lite"/>
    </source>
</evidence>
<evidence type="ECO:0000256" key="2">
    <source>
        <dbReference type="SAM" id="Phobius"/>
    </source>
</evidence>
<feature type="region of interest" description="Disordered" evidence="1">
    <location>
        <begin position="82"/>
        <end position="103"/>
    </location>
</feature>
<sequence length="525" mass="58477">FLLSLPFPLSELRTVEVFHPPEGGGSSSSPKLLWPSPSSLHLFLSLRKTVMAAAEARAAWQRIANRCFVQEDAKRAPKLAYCPSSSSKLQPDSSSGANGSDPPASNFSPFNWNSVDLNLLPVTKWWLQLEPNFGYQSDVTYEQLSASEEVEVGGGETVIPTPKVCMDSAPTAVAYVGAEKKSSSHETPWMVSTSFVKRESESRVGELKTGSSIFQQQSKPKANLSEPWYQNDDLIDWKTFDHLIWKTSEKEPSLVGCERTEPWWRIADKDELASFVAQKSLENFENCDLPPPQRVHFWGGDPLGCLEGFDDYRLFASCLDKKLHAGTCYPVDCVNNFSACGNKNVGHQASGVKQSVYGSTETYSGMHTSSVHSPVKDPPESKHRSESDSAKAELLEALHHSQNRAREAEMAAQLAYIEKEHIVKLFFKQASYLFVYKQWIRMLQLESRLLQLKIKEHGVSSILPSFSCMPQKGSQFGRDGHTANKKGRHRKCDVCWYAVAFAVGLGLVSAGLLFGWTLGWLLPIF</sequence>
<proteinExistence type="predicted"/>
<name>A0A843ULP1_COLES</name>
<dbReference type="Proteomes" id="UP000652761">
    <property type="component" value="Unassembled WGS sequence"/>
</dbReference>
<dbReference type="EMBL" id="NMUH01000529">
    <property type="protein sequence ID" value="MQL80829.1"/>
    <property type="molecule type" value="Genomic_DNA"/>
</dbReference>
<dbReference type="AlphaFoldDB" id="A0A843ULP1"/>
<feature type="region of interest" description="Disordered" evidence="1">
    <location>
        <begin position="365"/>
        <end position="390"/>
    </location>
</feature>
<protein>
    <submittedName>
        <fullName evidence="3">Uncharacterized protein</fullName>
    </submittedName>
</protein>
<feature type="non-terminal residue" evidence="3">
    <location>
        <position position="525"/>
    </location>
</feature>
<dbReference type="PANTHER" id="PTHR33868:SF2">
    <property type="entry name" value="EXPRESSED PROTEIN"/>
    <property type="match status" value="1"/>
</dbReference>
<evidence type="ECO:0000313" key="3">
    <source>
        <dbReference type="EMBL" id="MQL80829.1"/>
    </source>
</evidence>
<feature type="compositionally biased region" description="Low complexity" evidence="1">
    <location>
        <begin position="84"/>
        <end position="95"/>
    </location>
</feature>
<dbReference type="PANTHER" id="PTHR33868">
    <property type="entry name" value="EXPRESSED PROTEIN"/>
    <property type="match status" value="1"/>
</dbReference>
<feature type="transmembrane region" description="Helical" evidence="2">
    <location>
        <begin position="496"/>
        <end position="522"/>
    </location>
</feature>
<keyword evidence="2" id="KW-1133">Transmembrane helix</keyword>
<evidence type="ECO:0000313" key="4">
    <source>
        <dbReference type="Proteomes" id="UP000652761"/>
    </source>
</evidence>
<keyword evidence="2" id="KW-0472">Membrane</keyword>
<keyword evidence="4" id="KW-1185">Reference proteome</keyword>
<organism evidence="3 4">
    <name type="scientific">Colocasia esculenta</name>
    <name type="common">Wild taro</name>
    <name type="synonym">Arum esculentum</name>
    <dbReference type="NCBI Taxonomy" id="4460"/>
    <lineage>
        <taxon>Eukaryota</taxon>
        <taxon>Viridiplantae</taxon>
        <taxon>Streptophyta</taxon>
        <taxon>Embryophyta</taxon>
        <taxon>Tracheophyta</taxon>
        <taxon>Spermatophyta</taxon>
        <taxon>Magnoliopsida</taxon>
        <taxon>Liliopsida</taxon>
        <taxon>Araceae</taxon>
        <taxon>Aroideae</taxon>
        <taxon>Colocasieae</taxon>
        <taxon>Colocasia</taxon>
    </lineage>
</organism>
<gene>
    <name evidence="3" type="ORF">Taro_013287</name>
</gene>
<comment type="caution">
    <text evidence="3">The sequence shown here is derived from an EMBL/GenBank/DDBJ whole genome shotgun (WGS) entry which is preliminary data.</text>
</comment>